<dbReference type="Proteomes" id="UP000678393">
    <property type="component" value="Unassembled WGS sequence"/>
</dbReference>
<reference evidence="1" key="1">
    <citation type="submission" date="2021-04" db="EMBL/GenBank/DDBJ databases">
        <authorList>
            <consortium name="Molecular Ecology Group"/>
        </authorList>
    </citation>
    <scope>NUCLEOTIDE SEQUENCE</scope>
</reference>
<name>A0A8S4AAM0_9EUPU</name>
<feature type="non-terminal residue" evidence="1">
    <location>
        <position position="1"/>
    </location>
</feature>
<comment type="caution">
    <text evidence="1">The sequence shown here is derived from an EMBL/GenBank/DDBJ whole genome shotgun (WGS) entry which is preliminary data.</text>
</comment>
<dbReference type="EMBL" id="CAJHNH020008572">
    <property type="protein sequence ID" value="CAG5136792.1"/>
    <property type="molecule type" value="Genomic_DNA"/>
</dbReference>
<proteinExistence type="predicted"/>
<protein>
    <submittedName>
        <fullName evidence="1">Uncharacterized protein</fullName>
    </submittedName>
</protein>
<organism evidence="1 2">
    <name type="scientific">Candidula unifasciata</name>
    <dbReference type="NCBI Taxonomy" id="100452"/>
    <lineage>
        <taxon>Eukaryota</taxon>
        <taxon>Metazoa</taxon>
        <taxon>Spiralia</taxon>
        <taxon>Lophotrochozoa</taxon>
        <taxon>Mollusca</taxon>
        <taxon>Gastropoda</taxon>
        <taxon>Heterobranchia</taxon>
        <taxon>Euthyneura</taxon>
        <taxon>Panpulmonata</taxon>
        <taxon>Eupulmonata</taxon>
        <taxon>Stylommatophora</taxon>
        <taxon>Helicina</taxon>
        <taxon>Helicoidea</taxon>
        <taxon>Geomitridae</taxon>
        <taxon>Candidula</taxon>
    </lineage>
</organism>
<feature type="non-terminal residue" evidence="1">
    <location>
        <position position="58"/>
    </location>
</feature>
<gene>
    <name evidence="1" type="ORF">CUNI_LOCUS22350</name>
</gene>
<sequence>EKNQDDTLNFANSVEVRSVLPPTEKEQYDTLNLYANSDEIQRQMQDDIALHKIQPTDV</sequence>
<evidence type="ECO:0000313" key="2">
    <source>
        <dbReference type="Proteomes" id="UP000678393"/>
    </source>
</evidence>
<dbReference type="AlphaFoldDB" id="A0A8S4AAM0"/>
<evidence type="ECO:0000313" key="1">
    <source>
        <dbReference type="EMBL" id="CAG5136792.1"/>
    </source>
</evidence>
<accession>A0A8S4AAM0</accession>
<keyword evidence="2" id="KW-1185">Reference proteome</keyword>